<dbReference type="InParanoid" id="A0A212ERT1"/>
<reference evidence="2 3" key="1">
    <citation type="journal article" date="2011" name="Cell">
        <title>The monarch butterfly genome yields insights into long-distance migration.</title>
        <authorList>
            <person name="Zhan S."/>
            <person name="Merlin C."/>
            <person name="Boore J.L."/>
            <person name="Reppert S.M."/>
        </authorList>
    </citation>
    <scope>NUCLEOTIDE SEQUENCE [LARGE SCALE GENOMIC DNA]</scope>
    <source>
        <strain evidence="2">F-2</strain>
    </source>
</reference>
<keyword evidence="3" id="KW-1185">Reference proteome</keyword>
<accession>A0A212ERT1</accession>
<feature type="non-terminal residue" evidence="2">
    <location>
        <position position="110"/>
    </location>
</feature>
<name>A0A212ERT1_DANPL</name>
<gene>
    <name evidence="2" type="ORF">KGM_206469A</name>
</gene>
<feature type="region of interest" description="Disordered" evidence="1">
    <location>
        <begin position="59"/>
        <end position="81"/>
    </location>
</feature>
<evidence type="ECO:0000256" key="1">
    <source>
        <dbReference type="SAM" id="MobiDB-lite"/>
    </source>
</evidence>
<sequence length="110" mass="12003">MDRPSGNPSSPPHASAYSGFGAFCSAISETLSRSFVLGRTAVICPTALIYRNTRAINEQRTGDVQRPGDIKHSRHPNKSHNTVISCAHLYNTGYQLPSKGMATTSRSRRK</sequence>
<comment type="caution">
    <text evidence="2">The sequence shown here is derived from an EMBL/GenBank/DDBJ whole genome shotgun (WGS) entry which is preliminary data.</text>
</comment>
<dbReference type="AlphaFoldDB" id="A0A212ERT1"/>
<dbReference type="Proteomes" id="UP000007151">
    <property type="component" value="Unassembled WGS sequence"/>
</dbReference>
<dbReference type="EMBL" id="AGBW02012931">
    <property type="protein sequence ID" value="OWR44203.1"/>
    <property type="molecule type" value="Genomic_DNA"/>
</dbReference>
<dbReference type="KEGG" id="dpl:KGM_206469A"/>
<organism evidence="2 3">
    <name type="scientific">Danaus plexippus plexippus</name>
    <dbReference type="NCBI Taxonomy" id="278856"/>
    <lineage>
        <taxon>Eukaryota</taxon>
        <taxon>Metazoa</taxon>
        <taxon>Ecdysozoa</taxon>
        <taxon>Arthropoda</taxon>
        <taxon>Hexapoda</taxon>
        <taxon>Insecta</taxon>
        <taxon>Pterygota</taxon>
        <taxon>Neoptera</taxon>
        <taxon>Endopterygota</taxon>
        <taxon>Lepidoptera</taxon>
        <taxon>Glossata</taxon>
        <taxon>Ditrysia</taxon>
        <taxon>Papilionoidea</taxon>
        <taxon>Nymphalidae</taxon>
        <taxon>Danainae</taxon>
        <taxon>Danaini</taxon>
        <taxon>Danaina</taxon>
        <taxon>Danaus</taxon>
        <taxon>Danaus</taxon>
    </lineage>
</organism>
<feature type="compositionally biased region" description="Basic and acidic residues" evidence="1">
    <location>
        <begin position="60"/>
        <end position="71"/>
    </location>
</feature>
<protein>
    <submittedName>
        <fullName evidence="2">Uncharacterized protein</fullName>
    </submittedName>
</protein>
<proteinExistence type="predicted"/>
<evidence type="ECO:0000313" key="2">
    <source>
        <dbReference type="EMBL" id="OWR44203.1"/>
    </source>
</evidence>
<evidence type="ECO:0000313" key="3">
    <source>
        <dbReference type="Proteomes" id="UP000007151"/>
    </source>
</evidence>